<name>A0A517X1V1_9PLAN</name>
<keyword evidence="1" id="KW-0812">Transmembrane</keyword>
<dbReference type="OrthoDB" id="291585at2"/>
<dbReference type="RefSeq" id="WP_145179253.1">
    <property type="nucleotide sequence ID" value="NZ_CP037422.1"/>
</dbReference>
<dbReference type="EMBL" id="CP037422">
    <property type="protein sequence ID" value="QDU11469.1"/>
    <property type="molecule type" value="Genomic_DNA"/>
</dbReference>
<proteinExistence type="predicted"/>
<reference evidence="2 3" key="1">
    <citation type="submission" date="2019-03" db="EMBL/GenBank/DDBJ databases">
        <title>Deep-cultivation of Planctomycetes and their phenomic and genomic characterization uncovers novel biology.</title>
        <authorList>
            <person name="Wiegand S."/>
            <person name="Jogler M."/>
            <person name="Boedeker C."/>
            <person name="Pinto D."/>
            <person name="Vollmers J."/>
            <person name="Rivas-Marin E."/>
            <person name="Kohn T."/>
            <person name="Peeters S.H."/>
            <person name="Heuer A."/>
            <person name="Rast P."/>
            <person name="Oberbeckmann S."/>
            <person name="Bunk B."/>
            <person name="Jeske O."/>
            <person name="Meyerdierks A."/>
            <person name="Storesund J.E."/>
            <person name="Kallscheuer N."/>
            <person name="Luecker S."/>
            <person name="Lage O.M."/>
            <person name="Pohl T."/>
            <person name="Merkel B.J."/>
            <person name="Hornburger P."/>
            <person name="Mueller R.-W."/>
            <person name="Bruemmer F."/>
            <person name="Labrenz M."/>
            <person name="Spormann A.M."/>
            <person name="Op den Camp H."/>
            <person name="Overmann J."/>
            <person name="Amann R."/>
            <person name="Jetten M.S.M."/>
            <person name="Mascher T."/>
            <person name="Medema M.H."/>
            <person name="Devos D.P."/>
            <person name="Kaster A.-K."/>
            <person name="Ovreas L."/>
            <person name="Rohde M."/>
            <person name="Galperin M.Y."/>
            <person name="Jogler C."/>
        </authorList>
    </citation>
    <scope>NUCLEOTIDE SEQUENCE [LARGE SCALE GENOMIC DNA]</scope>
    <source>
        <strain evidence="2 3">V202</strain>
    </source>
</reference>
<gene>
    <name evidence="2" type="ORF">V202x_48910</name>
</gene>
<evidence type="ECO:0000313" key="2">
    <source>
        <dbReference type="EMBL" id="QDU11469.1"/>
    </source>
</evidence>
<protein>
    <recommendedName>
        <fullName evidence="4">TadE-like protein</fullName>
    </recommendedName>
</protein>
<organism evidence="2 3">
    <name type="scientific">Gimesia aquarii</name>
    <dbReference type="NCBI Taxonomy" id="2527964"/>
    <lineage>
        <taxon>Bacteria</taxon>
        <taxon>Pseudomonadati</taxon>
        <taxon>Planctomycetota</taxon>
        <taxon>Planctomycetia</taxon>
        <taxon>Planctomycetales</taxon>
        <taxon>Planctomycetaceae</taxon>
        <taxon>Gimesia</taxon>
    </lineage>
</organism>
<sequence length="160" mass="16894">MLELILVMPAFLIIMLATVQISLIYVAIEQTAYASRFAAKIASETPAVGINALNTGLLKNRVDNVLIVGGLPTGSCRVILEHDIGGPTTTIADPVVAVPNCDCDPPVTPLPVVAGAVRDESVRTTVCVPLAGNVPDFLSSFGFSIQTFVVEESTTYLHEI</sequence>
<evidence type="ECO:0000313" key="3">
    <source>
        <dbReference type="Proteomes" id="UP000318384"/>
    </source>
</evidence>
<dbReference type="Proteomes" id="UP000318384">
    <property type="component" value="Chromosome"/>
</dbReference>
<evidence type="ECO:0000256" key="1">
    <source>
        <dbReference type="SAM" id="Phobius"/>
    </source>
</evidence>
<keyword evidence="3" id="KW-1185">Reference proteome</keyword>
<keyword evidence="1" id="KW-0472">Membrane</keyword>
<keyword evidence="1" id="KW-1133">Transmembrane helix</keyword>
<feature type="transmembrane region" description="Helical" evidence="1">
    <location>
        <begin position="6"/>
        <end position="28"/>
    </location>
</feature>
<evidence type="ECO:0008006" key="4">
    <source>
        <dbReference type="Google" id="ProtNLM"/>
    </source>
</evidence>
<dbReference type="AlphaFoldDB" id="A0A517X1V1"/>
<accession>A0A517X1V1</accession>